<comment type="caution">
    <text evidence="5">The sequence shown here is derived from an EMBL/GenBank/DDBJ whole genome shotgun (WGS) entry which is preliminary data.</text>
</comment>
<keyword evidence="6" id="KW-1185">Reference proteome</keyword>
<dbReference type="InterPro" id="IPR001633">
    <property type="entry name" value="EAL_dom"/>
</dbReference>
<dbReference type="SMART" id="SM00267">
    <property type="entry name" value="GGDEF"/>
    <property type="match status" value="1"/>
</dbReference>
<feature type="domain" description="GGDEF" evidence="4">
    <location>
        <begin position="255"/>
        <end position="393"/>
    </location>
</feature>
<organism evidence="5 6">
    <name type="scientific">Pseudohaliea rubra DSM 19751</name>
    <dbReference type="NCBI Taxonomy" id="1265313"/>
    <lineage>
        <taxon>Bacteria</taxon>
        <taxon>Pseudomonadati</taxon>
        <taxon>Pseudomonadota</taxon>
        <taxon>Gammaproteobacteria</taxon>
        <taxon>Cellvibrionales</taxon>
        <taxon>Halieaceae</taxon>
        <taxon>Pseudohaliea</taxon>
    </lineage>
</organism>
<dbReference type="Pfam" id="PF00563">
    <property type="entry name" value="EAL"/>
    <property type="match status" value="1"/>
</dbReference>
<dbReference type="SUPFAM" id="SSF141868">
    <property type="entry name" value="EAL domain-like"/>
    <property type="match status" value="1"/>
</dbReference>
<sequence length="660" mass="72677">MRLTDTDGGTETRPSAAADKTGLAHYVHAERLALHYQFLRQSLAAVLLNSVVLCWLLWGVRDAGVLLGWLLATLLTTVYRLLAARGFARASARARTHRRWYRHAIAGSVLSGLVWGAGGFLLFTAENSYSLSLLAFIIAGMCAGAVVSLAAFIEASLPFLALCILPFAARLFAEGSMEAVQLGIIALLYLGFMAMVTRRVHDTLTRGFEMSHLRQRAEATVERQALYDDLTGLPNRRLLSDRLRQARARALRRGNRAAVLFLDLDNFKRINDSLGHSTGDAVLQAIAGRLREALRETDTASRLGGDEFVVLLTELNGSVDEVIQDTHNTAERIRVSIAEPITVKGTQLHLSSSIGVSLFPSDSNDIEDLLRHADTAMYQAKDGGRNAVRFFVPEMQAAIEARLILEQQLRYALERNELELHLQPQFDARGAVFGAEALLRWRRDGDWIPPSEFIPVAEESGLIYPLGDWVVDEACRLLADLCKLPGCASLVLAVNVSTRQFTRVGFADTVIATLERHRIPTGQLELEVTESLFINELGTTQDCMEQLHAAGLRFTIDDFGTGYSSLRYLQTLAVDSLKIDKSFVRGVIENHSDASIVRATLSMAQALKLTVLAEGVESEDIREFLVACGCRRFQGYLFGRPVPASAFRQQLLSSGVSPPP</sequence>
<feature type="transmembrane region" description="Helical" evidence="2">
    <location>
        <begin position="64"/>
        <end position="83"/>
    </location>
</feature>
<dbReference type="NCBIfam" id="TIGR00254">
    <property type="entry name" value="GGDEF"/>
    <property type="match status" value="1"/>
</dbReference>
<evidence type="ECO:0000313" key="5">
    <source>
        <dbReference type="EMBL" id="KGE04679.1"/>
    </source>
</evidence>
<keyword evidence="2" id="KW-1133">Transmembrane helix</keyword>
<dbReference type="PANTHER" id="PTHR44757">
    <property type="entry name" value="DIGUANYLATE CYCLASE DGCP"/>
    <property type="match status" value="1"/>
</dbReference>
<proteinExistence type="predicted"/>
<dbReference type="Gene3D" id="3.20.20.450">
    <property type="entry name" value="EAL domain"/>
    <property type="match status" value="1"/>
</dbReference>
<keyword evidence="2" id="KW-0472">Membrane</keyword>
<reference evidence="5 6" key="1">
    <citation type="journal article" date="2014" name="Genome Announc.">
        <title>Genome Sequence of Gammaproteobacterial Pseudohaliea rubra Type Strain DSM 19751, Isolated from Coastal Seawater of the Mediterranean Sea.</title>
        <authorList>
            <person name="Spring S."/>
            <person name="Fiebig A."/>
            <person name="Riedel T."/>
            <person name="Goker M."/>
            <person name="Klenk H.P."/>
        </authorList>
    </citation>
    <scope>NUCLEOTIDE SEQUENCE [LARGE SCALE GENOMIC DNA]</scope>
    <source>
        <strain evidence="5 6">DSM 19751</strain>
    </source>
</reference>
<dbReference type="CDD" id="cd01949">
    <property type="entry name" value="GGDEF"/>
    <property type="match status" value="1"/>
</dbReference>
<dbReference type="RefSeq" id="WP_052094553.1">
    <property type="nucleotide sequence ID" value="NZ_KN234763.1"/>
</dbReference>
<evidence type="ECO:0000259" key="3">
    <source>
        <dbReference type="PROSITE" id="PS50883"/>
    </source>
</evidence>
<dbReference type="CDD" id="cd01948">
    <property type="entry name" value="EAL"/>
    <property type="match status" value="1"/>
</dbReference>
<dbReference type="Proteomes" id="UP000029640">
    <property type="component" value="Unassembled WGS sequence"/>
</dbReference>
<dbReference type="HOGENOM" id="CLU_000445_70_49_6"/>
<evidence type="ECO:0000313" key="6">
    <source>
        <dbReference type="Proteomes" id="UP000029640"/>
    </source>
</evidence>
<dbReference type="Gene3D" id="3.30.70.270">
    <property type="match status" value="1"/>
</dbReference>
<dbReference type="InterPro" id="IPR029787">
    <property type="entry name" value="Nucleotide_cyclase"/>
</dbReference>
<dbReference type="eggNOG" id="COG5001">
    <property type="taxonomic scope" value="Bacteria"/>
</dbReference>
<feature type="transmembrane region" description="Helical" evidence="2">
    <location>
        <begin position="179"/>
        <end position="196"/>
    </location>
</feature>
<dbReference type="InterPro" id="IPR035919">
    <property type="entry name" value="EAL_sf"/>
</dbReference>
<protein>
    <submittedName>
        <fullName evidence="5">Diguanylate cyclase/phosphodiesterase (GGDEF &amp; EAL domain protein) with PAS/PAC sensor(S)</fullName>
    </submittedName>
</protein>
<dbReference type="PROSITE" id="PS50887">
    <property type="entry name" value="GGDEF"/>
    <property type="match status" value="1"/>
</dbReference>
<gene>
    <name evidence="5" type="ORF">HRUBRA_00704</name>
</gene>
<evidence type="ECO:0000256" key="2">
    <source>
        <dbReference type="SAM" id="Phobius"/>
    </source>
</evidence>
<dbReference type="STRING" id="1265313.HRUBRA_00704"/>
<dbReference type="InterPro" id="IPR043128">
    <property type="entry name" value="Rev_trsase/Diguanyl_cyclase"/>
</dbReference>
<dbReference type="InterPro" id="IPR052155">
    <property type="entry name" value="Biofilm_reg_signaling"/>
</dbReference>
<dbReference type="Pfam" id="PF00990">
    <property type="entry name" value="GGDEF"/>
    <property type="match status" value="1"/>
</dbReference>
<dbReference type="SUPFAM" id="SSF55073">
    <property type="entry name" value="Nucleotide cyclase"/>
    <property type="match status" value="1"/>
</dbReference>
<dbReference type="PANTHER" id="PTHR44757:SF2">
    <property type="entry name" value="BIOFILM ARCHITECTURE MAINTENANCE PROTEIN MBAA"/>
    <property type="match status" value="1"/>
</dbReference>
<feature type="transmembrane region" description="Helical" evidence="2">
    <location>
        <begin position="129"/>
        <end position="150"/>
    </location>
</feature>
<dbReference type="PROSITE" id="PS50883">
    <property type="entry name" value="EAL"/>
    <property type="match status" value="1"/>
</dbReference>
<dbReference type="AlphaFoldDB" id="A0A095X1E2"/>
<dbReference type="PATRIC" id="fig|1265313.6.peg.698"/>
<dbReference type="OrthoDB" id="5777683at2"/>
<evidence type="ECO:0000256" key="1">
    <source>
        <dbReference type="ARBA" id="ARBA00001946"/>
    </source>
</evidence>
<name>A0A095X1E2_9GAMM</name>
<feature type="transmembrane region" description="Helical" evidence="2">
    <location>
        <begin position="104"/>
        <end position="123"/>
    </location>
</feature>
<dbReference type="FunFam" id="3.30.70.270:FF:000001">
    <property type="entry name" value="Diguanylate cyclase domain protein"/>
    <property type="match status" value="1"/>
</dbReference>
<keyword evidence="2" id="KW-0812">Transmembrane</keyword>
<feature type="transmembrane region" description="Helical" evidence="2">
    <location>
        <begin position="38"/>
        <end position="58"/>
    </location>
</feature>
<dbReference type="InterPro" id="IPR000160">
    <property type="entry name" value="GGDEF_dom"/>
</dbReference>
<feature type="domain" description="EAL" evidence="3">
    <location>
        <begin position="402"/>
        <end position="655"/>
    </location>
</feature>
<dbReference type="SMART" id="SM00052">
    <property type="entry name" value="EAL"/>
    <property type="match status" value="1"/>
</dbReference>
<comment type="cofactor">
    <cofactor evidence="1">
        <name>Mg(2+)</name>
        <dbReference type="ChEBI" id="CHEBI:18420"/>
    </cofactor>
</comment>
<dbReference type="EMBL" id="AUVB01000021">
    <property type="protein sequence ID" value="KGE04679.1"/>
    <property type="molecule type" value="Genomic_DNA"/>
</dbReference>
<accession>A0A095X1E2</accession>
<evidence type="ECO:0000259" key="4">
    <source>
        <dbReference type="PROSITE" id="PS50887"/>
    </source>
</evidence>
<dbReference type="GO" id="GO:0003824">
    <property type="term" value="F:catalytic activity"/>
    <property type="evidence" value="ECO:0007669"/>
    <property type="project" value="UniProtKB-ARBA"/>
</dbReference>